<evidence type="ECO:0000256" key="4">
    <source>
        <dbReference type="ARBA" id="ARBA00022692"/>
    </source>
</evidence>
<dbReference type="Gene3D" id="1.50.40.10">
    <property type="entry name" value="Mitochondrial carrier domain"/>
    <property type="match status" value="1"/>
</dbReference>
<evidence type="ECO:0000256" key="2">
    <source>
        <dbReference type="ARBA" id="ARBA00006375"/>
    </source>
</evidence>
<dbReference type="GO" id="GO:0071913">
    <property type="term" value="F:citrate secondary active transmembrane transporter activity"/>
    <property type="evidence" value="ECO:0007669"/>
    <property type="project" value="TreeGrafter"/>
</dbReference>
<dbReference type="GO" id="GO:0031966">
    <property type="term" value="C:mitochondrial membrane"/>
    <property type="evidence" value="ECO:0007669"/>
    <property type="project" value="UniProtKB-SubCell"/>
</dbReference>
<evidence type="ECO:0000256" key="3">
    <source>
        <dbReference type="ARBA" id="ARBA00022448"/>
    </source>
</evidence>
<dbReference type="PANTHER" id="PTHR45788:SF4">
    <property type="entry name" value="TRICARBOXYLATE TRANSPORT PROTEIN, MITOCHONDRIAL"/>
    <property type="match status" value="1"/>
</dbReference>
<keyword evidence="5" id="KW-0677">Repeat</keyword>
<evidence type="ECO:0000256" key="9">
    <source>
        <dbReference type="PROSITE-ProRule" id="PRU00282"/>
    </source>
</evidence>
<sequence>METVKTKLIDDRNRAQPKYRGLFHGVSEIVKAEGIRGVYAGVVPTMLKQGCNQAVRFAIYGRIKSMICGNTGSPIAMWQSLLSGSLAGFVSVYATMPFDVVKTRMQGLQAKSYSGTIDCFRSVISNDGVLALWKGTTPRLSRVMFSGGIIFASYEAIMNGLSDVWPEPDH</sequence>
<evidence type="ECO:0000256" key="1">
    <source>
        <dbReference type="ARBA" id="ARBA00004225"/>
    </source>
</evidence>
<comment type="subcellular location">
    <subcellularLocation>
        <location evidence="1">Mitochondrion membrane</location>
        <topology evidence="1">Multi-pass membrane protein</topology>
    </subcellularLocation>
</comment>
<feature type="repeat" description="Solcar" evidence="9">
    <location>
        <begin position="1"/>
        <end position="66"/>
    </location>
</feature>
<keyword evidence="6" id="KW-1133">Transmembrane helix</keyword>
<dbReference type="AlphaFoldDB" id="A0A0H5QJ77"/>
<dbReference type="GO" id="GO:0006843">
    <property type="term" value="P:mitochondrial citrate transmembrane transport"/>
    <property type="evidence" value="ECO:0007669"/>
    <property type="project" value="TreeGrafter"/>
</dbReference>
<evidence type="ECO:0008006" key="12">
    <source>
        <dbReference type="Google" id="ProtNLM"/>
    </source>
</evidence>
<keyword evidence="8 9" id="KW-0472">Membrane</keyword>
<dbReference type="EMBL" id="HACM01001723">
    <property type="protein sequence ID" value="CRZ02165.1"/>
    <property type="molecule type" value="Transcribed_RNA"/>
</dbReference>
<keyword evidence="4 9" id="KW-0812">Transmembrane</keyword>
<keyword evidence="7" id="KW-0496">Mitochondrion</keyword>
<accession>A0A0H5QJ77</accession>
<organism evidence="11">
    <name type="scientific">Spongospora subterranea</name>
    <dbReference type="NCBI Taxonomy" id="70186"/>
    <lineage>
        <taxon>Eukaryota</taxon>
        <taxon>Sar</taxon>
        <taxon>Rhizaria</taxon>
        <taxon>Endomyxa</taxon>
        <taxon>Phytomyxea</taxon>
        <taxon>Plasmodiophorida</taxon>
        <taxon>Plasmodiophoridae</taxon>
        <taxon>Spongospora</taxon>
    </lineage>
</organism>
<comment type="similarity">
    <text evidence="2 10">Belongs to the mitochondrial carrier (TC 2.A.29) family.</text>
</comment>
<evidence type="ECO:0000313" key="11">
    <source>
        <dbReference type="EMBL" id="CRZ02165.1"/>
    </source>
</evidence>
<dbReference type="InterPro" id="IPR018108">
    <property type="entry name" value="MCP_transmembrane"/>
</dbReference>
<dbReference type="Pfam" id="PF00153">
    <property type="entry name" value="Mito_carr"/>
    <property type="match status" value="2"/>
</dbReference>
<dbReference type="SUPFAM" id="SSF103506">
    <property type="entry name" value="Mitochondrial carrier"/>
    <property type="match status" value="1"/>
</dbReference>
<dbReference type="PANTHER" id="PTHR45788">
    <property type="entry name" value="SUCCINATE/FUMARATE MITOCHONDRIAL TRANSPORTER-RELATED"/>
    <property type="match status" value="1"/>
</dbReference>
<reference evidence="11" key="1">
    <citation type="submission" date="2015-04" db="EMBL/GenBank/DDBJ databases">
        <title>The genome sequence of the plant pathogenic Rhizarian Plasmodiophora brassicae reveals insights in its biotrophic life cycle and the origin of chitin synthesis.</title>
        <authorList>
            <person name="Schwelm A."/>
            <person name="Fogelqvist J."/>
            <person name="Knaust A."/>
            <person name="Julke S."/>
            <person name="Lilja T."/>
            <person name="Dhandapani V."/>
            <person name="Bonilla-Rosso G."/>
            <person name="Karlsson M."/>
            <person name="Shevchenko A."/>
            <person name="Choi S.R."/>
            <person name="Kim H.G."/>
            <person name="Park J.Y."/>
            <person name="Lim Y.P."/>
            <person name="Ludwig-Muller J."/>
            <person name="Dixelius C."/>
        </authorList>
    </citation>
    <scope>NUCLEOTIDE SEQUENCE</scope>
    <source>
        <tissue evidence="11">Potato root galls</tissue>
    </source>
</reference>
<name>A0A0H5QJ77_9EUKA</name>
<proteinExistence type="inferred from homology"/>
<evidence type="ECO:0000256" key="5">
    <source>
        <dbReference type="ARBA" id="ARBA00022737"/>
    </source>
</evidence>
<protein>
    <recommendedName>
        <fullName evidence="12">ADP,ATP carrier protein</fullName>
    </recommendedName>
</protein>
<dbReference type="PROSITE" id="PS50920">
    <property type="entry name" value="SOLCAR"/>
    <property type="match status" value="2"/>
</dbReference>
<dbReference type="InterPro" id="IPR023395">
    <property type="entry name" value="MCP_dom_sf"/>
</dbReference>
<evidence type="ECO:0000256" key="6">
    <source>
        <dbReference type="ARBA" id="ARBA00022989"/>
    </source>
</evidence>
<evidence type="ECO:0000256" key="10">
    <source>
        <dbReference type="RuleBase" id="RU000488"/>
    </source>
</evidence>
<keyword evidence="3 10" id="KW-0813">Transport</keyword>
<evidence type="ECO:0000256" key="8">
    <source>
        <dbReference type="ARBA" id="ARBA00023136"/>
    </source>
</evidence>
<dbReference type="InterPro" id="IPR049563">
    <property type="entry name" value="TXTP-like"/>
</dbReference>
<evidence type="ECO:0000256" key="7">
    <source>
        <dbReference type="ARBA" id="ARBA00023128"/>
    </source>
</evidence>
<feature type="repeat" description="Solcar" evidence="9">
    <location>
        <begin position="75"/>
        <end position="160"/>
    </location>
</feature>